<organism evidence="1">
    <name type="scientific">Siphoviridae sp. ctlgF9</name>
    <dbReference type="NCBI Taxonomy" id="2825649"/>
    <lineage>
        <taxon>Viruses</taxon>
        <taxon>Duplodnaviria</taxon>
        <taxon>Heunggongvirae</taxon>
        <taxon>Uroviricota</taxon>
        <taxon>Caudoviricetes</taxon>
    </lineage>
</organism>
<protein>
    <submittedName>
        <fullName evidence="1">Uncharacterized protein</fullName>
    </submittedName>
</protein>
<reference evidence="1" key="1">
    <citation type="journal article" date="2021" name="Proc. Natl. Acad. Sci. U.S.A.">
        <title>A Catalog of Tens of Thousands of Viruses from Human Metagenomes Reveals Hidden Associations with Chronic Diseases.</title>
        <authorList>
            <person name="Tisza M.J."/>
            <person name="Buck C.B."/>
        </authorList>
    </citation>
    <scope>NUCLEOTIDE SEQUENCE</scope>
    <source>
        <strain evidence="1">CtlgF9</strain>
    </source>
</reference>
<dbReference type="EMBL" id="BK015517">
    <property type="protein sequence ID" value="DAE10650.1"/>
    <property type="molecule type" value="Genomic_DNA"/>
</dbReference>
<accession>A0A8S5PUV1</accession>
<name>A0A8S5PUV1_9CAUD</name>
<sequence length="112" mass="13337">MSKYIVSSLSKYSEHDNEIPMVDKVITFNKKPTFEEAHAEFEEFAYFDEGEWSKIDGETWETYIDSDYYEYGDPLCYQIKIQTPKQHKEMVNNWIEYIKLNTTPKEVTNVAN</sequence>
<evidence type="ECO:0000313" key="1">
    <source>
        <dbReference type="EMBL" id="DAE10650.1"/>
    </source>
</evidence>
<proteinExistence type="predicted"/>